<sequence length="265" mass="30574">MDLHDYKDVAENYDLYLDVMYKDVDNHSGFQDFYLDFAKEYGKDGVIDIACGTGAVLLYLADHGIMADGTDLSEAMCQVADKKAKAKGYNLNIFPANMTEFRSDRKYSCAIIARSGFMHLLTPELQREALLNIRENLVDGGMLTFNTFDPNPIFQAEQMNTKDTDYSLRLEYINKQGNREKIYNAITYDPYTQIMSGNWKFETLDENGAVIEERVRPLKMRQTYRQEMEYLLELTGYKIVNVYGGYQKESSEGSAKNVIWCVRKR</sequence>
<dbReference type="Gene3D" id="3.40.50.150">
    <property type="entry name" value="Vaccinia Virus protein VP39"/>
    <property type="match status" value="1"/>
</dbReference>
<dbReference type="GO" id="GO:0008168">
    <property type="term" value="F:methyltransferase activity"/>
    <property type="evidence" value="ECO:0007669"/>
    <property type="project" value="UniProtKB-KW"/>
</dbReference>
<keyword evidence="3" id="KW-0489">Methyltransferase</keyword>
<reference evidence="3 4" key="1">
    <citation type="submission" date="2016-10" db="EMBL/GenBank/DDBJ databases">
        <authorList>
            <person name="de Groot N.N."/>
        </authorList>
    </citation>
    <scope>NUCLEOTIDE SEQUENCE [LARGE SCALE GENOMIC DNA]</scope>
    <source>
        <strain evidence="3 4">AR40</strain>
    </source>
</reference>
<dbReference type="eggNOG" id="COG2226">
    <property type="taxonomic scope" value="Bacteria"/>
</dbReference>
<dbReference type="InterPro" id="IPR041698">
    <property type="entry name" value="Methyltransf_25"/>
</dbReference>
<dbReference type="Gene3D" id="2.20.25.110">
    <property type="entry name" value="S-adenosyl-L-methionine-dependent methyltransferases"/>
    <property type="match status" value="1"/>
</dbReference>
<dbReference type="Pfam" id="PF13649">
    <property type="entry name" value="Methyltransf_25"/>
    <property type="match status" value="1"/>
</dbReference>
<proteinExistence type="predicted"/>
<protein>
    <submittedName>
        <fullName evidence="3">Methyltransferase domain-containing protein</fullName>
    </submittedName>
</protein>
<feature type="domain" description="Methyltransferase" evidence="2">
    <location>
        <begin position="46"/>
        <end position="141"/>
    </location>
</feature>
<dbReference type="SUPFAM" id="SSF53335">
    <property type="entry name" value="S-adenosyl-L-methionine-dependent methyltransferases"/>
    <property type="match status" value="1"/>
</dbReference>
<evidence type="ECO:0000313" key="3">
    <source>
        <dbReference type="EMBL" id="SER31504.1"/>
    </source>
</evidence>
<dbReference type="GO" id="GO:0032259">
    <property type="term" value="P:methylation"/>
    <property type="evidence" value="ECO:0007669"/>
    <property type="project" value="UniProtKB-KW"/>
</dbReference>
<dbReference type="OrthoDB" id="9791837at2"/>
<accession>A0A1H9N6F8</accession>
<dbReference type="PANTHER" id="PTHR43861">
    <property type="entry name" value="TRANS-ACONITATE 2-METHYLTRANSFERASE-RELATED"/>
    <property type="match status" value="1"/>
</dbReference>
<name>A0A1H9N6F8_BUTFI</name>
<organism evidence="3 4">
    <name type="scientific">Butyrivibrio fibrisolvens</name>
    <dbReference type="NCBI Taxonomy" id="831"/>
    <lineage>
        <taxon>Bacteria</taxon>
        <taxon>Bacillati</taxon>
        <taxon>Bacillota</taxon>
        <taxon>Clostridia</taxon>
        <taxon>Lachnospirales</taxon>
        <taxon>Lachnospiraceae</taxon>
        <taxon>Butyrivibrio</taxon>
    </lineage>
</organism>
<dbReference type="EMBL" id="FOGJ01000004">
    <property type="protein sequence ID" value="SER31504.1"/>
    <property type="molecule type" value="Genomic_DNA"/>
</dbReference>
<evidence type="ECO:0000256" key="1">
    <source>
        <dbReference type="ARBA" id="ARBA00022679"/>
    </source>
</evidence>
<keyword evidence="1 3" id="KW-0808">Transferase</keyword>
<dbReference type="InterPro" id="IPR029063">
    <property type="entry name" value="SAM-dependent_MTases_sf"/>
</dbReference>
<dbReference type="Proteomes" id="UP000182584">
    <property type="component" value="Unassembled WGS sequence"/>
</dbReference>
<dbReference type="AlphaFoldDB" id="A0A1H9N6F8"/>
<evidence type="ECO:0000313" key="4">
    <source>
        <dbReference type="Proteomes" id="UP000182584"/>
    </source>
</evidence>
<evidence type="ECO:0000259" key="2">
    <source>
        <dbReference type="Pfam" id="PF13649"/>
    </source>
</evidence>
<dbReference type="RefSeq" id="WP_074754569.1">
    <property type="nucleotide sequence ID" value="NZ_FOGJ01000004.1"/>
</dbReference>
<dbReference type="CDD" id="cd02440">
    <property type="entry name" value="AdoMet_MTases"/>
    <property type="match status" value="1"/>
</dbReference>
<gene>
    <name evidence="3" type="ORF">SAMN04487884_10465</name>
</gene>